<dbReference type="Gene3D" id="3.50.50.60">
    <property type="entry name" value="FAD/NAD(P)-binding domain"/>
    <property type="match status" value="2"/>
</dbReference>
<evidence type="ECO:0000256" key="2">
    <source>
        <dbReference type="ARBA" id="ARBA00022630"/>
    </source>
</evidence>
<evidence type="ECO:0000313" key="8">
    <source>
        <dbReference type="Proteomes" id="UP001320544"/>
    </source>
</evidence>
<dbReference type="InterPro" id="IPR003953">
    <property type="entry name" value="FAD-dep_OxRdtase_2_FAD-bd"/>
</dbReference>
<keyword evidence="4" id="KW-0560">Oxidoreductase</keyword>
<evidence type="ECO:0000259" key="6">
    <source>
        <dbReference type="Pfam" id="PF00890"/>
    </source>
</evidence>
<accession>A0ABM7WGN1</accession>
<dbReference type="Gene3D" id="3.90.700.10">
    <property type="entry name" value="Succinate dehydrogenase/fumarate reductase flavoprotein, catalytic domain"/>
    <property type="match status" value="1"/>
</dbReference>
<feature type="domain" description="FAD-dependent oxidoreductase 2 FAD-binding" evidence="6">
    <location>
        <begin position="60"/>
        <end position="532"/>
    </location>
</feature>
<reference evidence="7 8" key="1">
    <citation type="submission" date="2022-01" db="EMBL/GenBank/DDBJ databases">
        <title>Novel bile acid biosynthetic pathways are enriched in the microbiome of centenarians.</title>
        <authorList>
            <person name="Sato Y."/>
            <person name="Atarashi K."/>
            <person name="Plichta R.D."/>
            <person name="Arai Y."/>
            <person name="Sasajima S."/>
            <person name="Kearney M.S."/>
            <person name="Suda W."/>
            <person name="Takeshita K."/>
            <person name="Sasaki T."/>
            <person name="Okamoto S."/>
            <person name="Skelly N.A."/>
            <person name="Okamura Y."/>
            <person name="Vlamakis H."/>
            <person name="Li Y."/>
            <person name="Tanoue T."/>
            <person name="Takei H."/>
            <person name="Nittono H."/>
            <person name="Narushima S."/>
            <person name="Irie J."/>
            <person name="Itoh H."/>
            <person name="Moriya K."/>
            <person name="Sugiura Y."/>
            <person name="Suematsu M."/>
            <person name="Moritoki N."/>
            <person name="Shibata S."/>
            <person name="Littman R.D."/>
            <person name="Fischbach A.M."/>
            <person name="Uwamino Y."/>
            <person name="Inoue T."/>
            <person name="Honda A."/>
            <person name="Hattori M."/>
            <person name="Murai T."/>
            <person name="Xavier J.R."/>
            <person name="Hirose N."/>
            <person name="Honda K."/>
        </authorList>
    </citation>
    <scope>NUCLEOTIDE SEQUENCE [LARGE SCALE GENOMIC DNA]</scope>
    <source>
        <strain evidence="7 8">CE91-St30</strain>
    </source>
</reference>
<evidence type="ECO:0000256" key="3">
    <source>
        <dbReference type="ARBA" id="ARBA00022827"/>
    </source>
</evidence>
<name>A0ABM7WGN1_9ACTN</name>
<dbReference type="PROSITE" id="PS51257">
    <property type="entry name" value="PROKAR_LIPOPROTEIN"/>
    <property type="match status" value="1"/>
</dbReference>
<dbReference type="InterPro" id="IPR006311">
    <property type="entry name" value="TAT_signal"/>
</dbReference>
<keyword evidence="5" id="KW-0732">Signal</keyword>
<dbReference type="InterPro" id="IPR050315">
    <property type="entry name" value="FAD-oxidoreductase_2"/>
</dbReference>
<dbReference type="Pfam" id="PF00890">
    <property type="entry name" value="FAD_binding_2"/>
    <property type="match status" value="1"/>
</dbReference>
<dbReference type="Proteomes" id="UP001320544">
    <property type="component" value="Chromosome"/>
</dbReference>
<protein>
    <submittedName>
        <fullName evidence="7">3-oxosteroid 1-dehydrogenase</fullName>
    </submittedName>
</protein>
<evidence type="ECO:0000256" key="4">
    <source>
        <dbReference type="ARBA" id="ARBA00023002"/>
    </source>
</evidence>
<dbReference type="SUPFAM" id="SSF56425">
    <property type="entry name" value="Succinate dehydrogenase/fumarate reductase flavoprotein, catalytic domain"/>
    <property type="match status" value="1"/>
</dbReference>
<dbReference type="PANTHER" id="PTHR43400">
    <property type="entry name" value="FUMARATE REDUCTASE"/>
    <property type="match status" value="1"/>
</dbReference>
<dbReference type="EMBL" id="AP025564">
    <property type="protein sequence ID" value="BDE95385.1"/>
    <property type="molecule type" value="Genomic_DNA"/>
</dbReference>
<dbReference type="InterPro" id="IPR036188">
    <property type="entry name" value="FAD/NAD-bd_sf"/>
</dbReference>
<feature type="chain" id="PRO_5045154371" evidence="5">
    <location>
        <begin position="34"/>
        <end position="558"/>
    </location>
</feature>
<evidence type="ECO:0000256" key="1">
    <source>
        <dbReference type="ARBA" id="ARBA00001974"/>
    </source>
</evidence>
<feature type="signal peptide" evidence="5">
    <location>
        <begin position="1"/>
        <end position="33"/>
    </location>
</feature>
<organism evidence="7 8">
    <name type="scientific">Raoultibacter timonensis</name>
    <dbReference type="NCBI Taxonomy" id="1907662"/>
    <lineage>
        <taxon>Bacteria</taxon>
        <taxon>Bacillati</taxon>
        <taxon>Actinomycetota</taxon>
        <taxon>Coriobacteriia</taxon>
        <taxon>Eggerthellales</taxon>
        <taxon>Eggerthellaceae</taxon>
        <taxon>Raoultibacter</taxon>
    </lineage>
</organism>
<keyword evidence="8" id="KW-1185">Reference proteome</keyword>
<evidence type="ECO:0000256" key="5">
    <source>
        <dbReference type="SAM" id="SignalP"/>
    </source>
</evidence>
<dbReference type="RefSeq" id="WP_244411777.1">
    <property type="nucleotide sequence ID" value="NZ_AP025564.1"/>
</dbReference>
<evidence type="ECO:0000313" key="7">
    <source>
        <dbReference type="EMBL" id="BDE95385.1"/>
    </source>
</evidence>
<proteinExistence type="predicted"/>
<dbReference type="NCBIfam" id="TIGR01409">
    <property type="entry name" value="TAT_signal_seq"/>
    <property type="match status" value="1"/>
</dbReference>
<keyword evidence="2" id="KW-0285">Flavoprotein</keyword>
<dbReference type="PROSITE" id="PS51318">
    <property type="entry name" value="TAT"/>
    <property type="match status" value="1"/>
</dbReference>
<dbReference type="InterPro" id="IPR019546">
    <property type="entry name" value="TAT_signal_bac_arc"/>
</dbReference>
<sequence>MDKFTNHAGLSRRSFLKGAAVAGAAMAGTAALAGCTSGASATGSAGSGEWLPTTWDYECDVLIIGYGGAGMWASLVAADEGGSEVLILEKAPIEGGGNSRINNGEWTVVADPERFKAYCKAFSHGLMEDTMIDAYVEEAARHTEYADKYGMNYEVAEKALAGTIPEYHFLDDNAYGGCIKISSVEGFGMQTYRELDAQRESLGVQVLFDCHDEKLIQNPETKEIVGCRTMIGDEEKTVKARKGVILTTGGFEFNEDLHREYLKCYPWHFEGWRYNTGDGIKMVEEVGAKLWHMSMVISMSSMYTRDPENDFGVDAYLPTNSYFYVNRLGKRYVNEAANGETPHNGWHVYTQFNDEIDDYDRIPTWVVFDETNFTSGKIGVSQGDFFECGNMTSQLPDELRDWDGWSEDNMVELEKGWITKADTIEELAEKMQEWDHWMDAETLKATFDDYQAICEAGADPKFERDPETLQKLDGGPYYCYTLYPGSCSTLGGPKKNEHAQVVDVRGEVIPRLYSAGSFGNFQAHSYGITGGNNSENMVWGRIAGRHASTLENWDAEKK</sequence>
<dbReference type="SUPFAM" id="SSF51905">
    <property type="entry name" value="FAD/NAD(P)-binding domain"/>
    <property type="match status" value="1"/>
</dbReference>
<gene>
    <name evidence="7" type="ORF">CE91St30_07180</name>
</gene>
<dbReference type="InterPro" id="IPR027477">
    <property type="entry name" value="Succ_DH/fumarate_Rdtase_cat_sf"/>
</dbReference>
<comment type="cofactor">
    <cofactor evidence="1">
        <name>FAD</name>
        <dbReference type="ChEBI" id="CHEBI:57692"/>
    </cofactor>
</comment>
<keyword evidence="3" id="KW-0274">FAD</keyword>
<dbReference type="PANTHER" id="PTHR43400:SF10">
    <property type="entry name" value="3-OXOSTEROID 1-DEHYDROGENASE"/>
    <property type="match status" value="1"/>
</dbReference>